<sequence>MKVRLGRMSKGLSVIVATAAVGVALSSVPASAQTVIKTYPYTAAGARSCQIDLKLAPAGYYCTTISSPRRYALAH</sequence>
<keyword evidence="1" id="KW-0732">Signal</keyword>
<gene>
    <name evidence="2" type="ORF">FHR32_005300</name>
</gene>
<proteinExistence type="predicted"/>
<comment type="caution">
    <text evidence="2">The sequence shown here is derived from an EMBL/GenBank/DDBJ whole genome shotgun (WGS) entry which is preliminary data.</text>
</comment>
<accession>A0A7W7RZ57</accession>
<keyword evidence="3" id="KW-1185">Reference proteome</keyword>
<feature type="chain" id="PRO_5030844356" evidence="1">
    <location>
        <begin position="33"/>
        <end position="75"/>
    </location>
</feature>
<dbReference type="RefSeq" id="WP_184757054.1">
    <property type="nucleotide sequence ID" value="NZ_BAABEK010000198.1"/>
</dbReference>
<dbReference type="AlphaFoldDB" id="A0A7W7RZ57"/>
<evidence type="ECO:0000313" key="2">
    <source>
        <dbReference type="EMBL" id="MBB4940923.1"/>
    </source>
</evidence>
<feature type="signal peptide" evidence="1">
    <location>
        <begin position="1"/>
        <end position="32"/>
    </location>
</feature>
<reference evidence="2 3" key="1">
    <citation type="submission" date="2020-08" db="EMBL/GenBank/DDBJ databases">
        <title>Sequencing the genomes of 1000 actinobacteria strains.</title>
        <authorList>
            <person name="Klenk H.-P."/>
        </authorList>
    </citation>
    <scope>NUCLEOTIDE SEQUENCE [LARGE SCALE GENOMIC DNA]</scope>
    <source>
        <strain evidence="2 3">DSM 43023</strain>
    </source>
</reference>
<evidence type="ECO:0000256" key="1">
    <source>
        <dbReference type="SAM" id="SignalP"/>
    </source>
</evidence>
<evidence type="ECO:0000313" key="3">
    <source>
        <dbReference type="Proteomes" id="UP000534286"/>
    </source>
</evidence>
<name>A0A7W7RZ57_9ACTN</name>
<protein>
    <submittedName>
        <fullName evidence="2">Uncharacterized protein</fullName>
    </submittedName>
</protein>
<dbReference type="Proteomes" id="UP000534286">
    <property type="component" value="Unassembled WGS sequence"/>
</dbReference>
<dbReference type="EMBL" id="JACHJU010000002">
    <property type="protein sequence ID" value="MBB4940923.1"/>
    <property type="molecule type" value="Genomic_DNA"/>
</dbReference>
<organism evidence="2 3">
    <name type="scientific">Streptosporangium album</name>
    <dbReference type="NCBI Taxonomy" id="47479"/>
    <lineage>
        <taxon>Bacteria</taxon>
        <taxon>Bacillati</taxon>
        <taxon>Actinomycetota</taxon>
        <taxon>Actinomycetes</taxon>
        <taxon>Streptosporangiales</taxon>
        <taxon>Streptosporangiaceae</taxon>
        <taxon>Streptosporangium</taxon>
    </lineage>
</organism>